<dbReference type="InterPro" id="IPR035937">
    <property type="entry name" value="FPG_N"/>
</dbReference>
<evidence type="ECO:0000313" key="2">
    <source>
        <dbReference type="EMBL" id="MPC32631.1"/>
    </source>
</evidence>
<dbReference type="GO" id="GO:0003906">
    <property type="term" value="F:DNA-(apurinic or apyrimidinic site) endonuclease activity"/>
    <property type="evidence" value="ECO:0007669"/>
    <property type="project" value="InterPro"/>
</dbReference>
<dbReference type="OrthoDB" id="6260718at2759"/>
<protein>
    <submittedName>
        <fullName evidence="2">Endonuclease 8-like 1</fullName>
    </submittedName>
</protein>
<dbReference type="Proteomes" id="UP000324222">
    <property type="component" value="Unassembled WGS sequence"/>
</dbReference>
<dbReference type="GO" id="GO:0019104">
    <property type="term" value="F:DNA N-glycosylase activity"/>
    <property type="evidence" value="ECO:0007669"/>
    <property type="project" value="InterPro"/>
</dbReference>
<dbReference type="SMART" id="SM00898">
    <property type="entry name" value="Fapy_DNA_glyco"/>
    <property type="match status" value="1"/>
</dbReference>
<dbReference type="GO" id="GO:0003676">
    <property type="term" value="F:nucleic acid binding"/>
    <property type="evidence" value="ECO:0007669"/>
    <property type="project" value="InterPro"/>
</dbReference>
<dbReference type="GO" id="GO:0005634">
    <property type="term" value="C:nucleus"/>
    <property type="evidence" value="ECO:0007669"/>
    <property type="project" value="TreeGrafter"/>
</dbReference>
<keyword evidence="2" id="KW-0378">Hydrolase</keyword>
<dbReference type="GO" id="GO:0008270">
    <property type="term" value="F:zinc ion binding"/>
    <property type="evidence" value="ECO:0007669"/>
    <property type="project" value="InterPro"/>
</dbReference>
<dbReference type="PANTHER" id="PTHR22993:SF27">
    <property type="entry name" value="ENDONUCLEASE 8-LIKE 1"/>
    <property type="match status" value="1"/>
</dbReference>
<dbReference type="SUPFAM" id="SSF81624">
    <property type="entry name" value="N-terminal domain of MutM-like DNA repair proteins"/>
    <property type="match status" value="1"/>
</dbReference>
<feature type="domain" description="Formamidopyrimidine-DNA glycosylase catalytic" evidence="1">
    <location>
        <begin position="2"/>
        <end position="122"/>
    </location>
</feature>
<dbReference type="InterPro" id="IPR012319">
    <property type="entry name" value="FPG_cat"/>
</dbReference>
<dbReference type="GO" id="GO:0006284">
    <property type="term" value="P:base-excision repair"/>
    <property type="evidence" value="ECO:0007669"/>
    <property type="project" value="InterPro"/>
</dbReference>
<evidence type="ECO:0000259" key="1">
    <source>
        <dbReference type="PROSITE" id="PS51068"/>
    </source>
</evidence>
<gene>
    <name evidence="2" type="primary">NEIL1_0</name>
    <name evidence="2" type="ORF">E2C01_025953</name>
</gene>
<comment type="caution">
    <text evidence="2">The sequence shown here is derived from an EMBL/GenBank/DDBJ whole genome shotgun (WGS) entry which is preliminary data.</text>
</comment>
<dbReference type="InterPro" id="IPR010979">
    <property type="entry name" value="Ribosomal_uS13-like_H2TH"/>
</dbReference>
<reference evidence="2 3" key="1">
    <citation type="submission" date="2019-05" db="EMBL/GenBank/DDBJ databases">
        <title>Another draft genome of Portunus trituberculatus and its Hox gene families provides insights of decapod evolution.</title>
        <authorList>
            <person name="Jeong J.-H."/>
            <person name="Song I."/>
            <person name="Kim S."/>
            <person name="Choi T."/>
            <person name="Kim D."/>
            <person name="Ryu S."/>
            <person name="Kim W."/>
        </authorList>
    </citation>
    <scope>NUCLEOTIDE SEQUENCE [LARGE SCALE GENOMIC DNA]</scope>
    <source>
        <tissue evidence="2">Muscle</tissue>
    </source>
</reference>
<proteinExistence type="predicted"/>
<dbReference type="Gene3D" id="3.20.190.10">
    <property type="entry name" value="MutM-like, N-terminal"/>
    <property type="match status" value="1"/>
</dbReference>
<accession>A0A5B7EEK1</accession>
<dbReference type="PANTHER" id="PTHR22993">
    <property type="entry name" value="FORMAMIDOPYRIMIDINE-DNA GLYCOSYLASE"/>
    <property type="match status" value="1"/>
</dbReference>
<dbReference type="EMBL" id="VSRR010002664">
    <property type="protein sequence ID" value="MPC32631.1"/>
    <property type="molecule type" value="Genomic_DNA"/>
</dbReference>
<organism evidence="2 3">
    <name type="scientific">Portunus trituberculatus</name>
    <name type="common">Swimming crab</name>
    <name type="synonym">Neptunus trituberculatus</name>
    <dbReference type="NCBI Taxonomy" id="210409"/>
    <lineage>
        <taxon>Eukaryota</taxon>
        <taxon>Metazoa</taxon>
        <taxon>Ecdysozoa</taxon>
        <taxon>Arthropoda</taxon>
        <taxon>Crustacea</taxon>
        <taxon>Multicrustacea</taxon>
        <taxon>Malacostraca</taxon>
        <taxon>Eumalacostraca</taxon>
        <taxon>Eucarida</taxon>
        <taxon>Decapoda</taxon>
        <taxon>Pleocyemata</taxon>
        <taxon>Brachyura</taxon>
        <taxon>Eubrachyura</taxon>
        <taxon>Portunoidea</taxon>
        <taxon>Portunidae</taxon>
        <taxon>Portuninae</taxon>
        <taxon>Portunus</taxon>
    </lineage>
</organism>
<dbReference type="PROSITE" id="PS51068">
    <property type="entry name" value="FPG_CAT"/>
    <property type="match status" value="1"/>
</dbReference>
<dbReference type="SUPFAM" id="SSF46946">
    <property type="entry name" value="S13-like H2TH domain"/>
    <property type="match status" value="1"/>
</dbReference>
<dbReference type="Gene3D" id="1.10.8.50">
    <property type="match status" value="1"/>
</dbReference>
<keyword evidence="2" id="KW-0540">Nuclease</keyword>
<dbReference type="Pfam" id="PF01149">
    <property type="entry name" value="Fapy_DNA_glyco"/>
    <property type="match status" value="1"/>
</dbReference>
<keyword evidence="2" id="KW-0255">Endonuclease</keyword>
<evidence type="ECO:0000313" key="3">
    <source>
        <dbReference type="Proteomes" id="UP000324222"/>
    </source>
</evidence>
<keyword evidence="3" id="KW-1185">Reference proteome</keyword>
<sequence>MPEGPELHLAAKFITAIGQRTLFGGQVVKSAVSTKNPDVEWNKEVYRVRANSRGKELKVVVTEGESEVKGGASLSILFRFGMSGSFKYTPVSELPKHAHLQFYTINEPIPMVLSFVDYRRFGRWEVEGEWGADRGPDPIWEYQAFRSNVMENLKLSAFNRPICEAMLNQKFFNGIGNYLRAEILYRCGVRPFDEAREVLSELKPFSKWYETQVKQEDVKNIVKQEDVQKIVVKQEDNKEIVKQEDVKENIVKQEDVKENIVKQEDVKENIVKQEGNKKSVKESKVKPDLLDLCHILPKEVVGLEGGGKGYNVDPDANEEEYAAFRMQVQEIR</sequence>
<name>A0A5B7EEK1_PORTR</name>
<dbReference type="AlphaFoldDB" id="A0A5B7EEK1"/>